<organism evidence="2 3">
    <name type="scientific">Puccinia graminis f. sp. tritici (strain CRL 75-36-700-3 / race SCCL)</name>
    <name type="common">Black stem rust fungus</name>
    <dbReference type="NCBI Taxonomy" id="418459"/>
    <lineage>
        <taxon>Eukaryota</taxon>
        <taxon>Fungi</taxon>
        <taxon>Dikarya</taxon>
        <taxon>Basidiomycota</taxon>
        <taxon>Pucciniomycotina</taxon>
        <taxon>Pucciniomycetes</taxon>
        <taxon>Pucciniales</taxon>
        <taxon>Pucciniaceae</taxon>
        <taxon>Puccinia</taxon>
    </lineage>
</organism>
<evidence type="ECO:0000256" key="1">
    <source>
        <dbReference type="SAM" id="MobiDB-lite"/>
    </source>
</evidence>
<feature type="region of interest" description="Disordered" evidence="1">
    <location>
        <begin position="38"/>
        <end position="71"/>
    </location>
</feature>
<evidence type="ECO:0000313" key="2">
    <source>
        <dbReference type="EMBL" id="EFP75376.1"/>
    </source>
</evidence>
<evidence type="ECO:0000313" key="3">
    <source>
        <dbReference type="Proteomes" id="UP000008783"/>
    </source>
</evidence>
<dbReference type="OrthoDB" id="6109at2759"/>
<dbReference type="KEGG" id="pgr:PGTG_01969"/>
<dbReference type="InParanoid" id="E3JT97"/>
<dbReference type="EMBL" id="DS178263">
    <property type="protein sequence ID" value="EFP75376.1"/>
    <property type="molecule type" value="Genomic_DNA"/>
</dbReference>
<dbReference type="RefSeq" id="XP_003319795.1">
    <property type="nucleotide sequence ID" value="XM_003319747.1"/>
</dbReference>
<dbReference type="HOGENOM" id="CLU_2278815_0_0_1"/>
<dbReference type="STRING" id="418459.E3JT97"/>
<protein>
    <submittedName>
        <fullName evidence="2">Uncharacterized protein</fullName>
    </submittedName>
</protein>
<accession>E3JT97</accession>
<name>E3JT97_PUCGT</name>
<keyword evidence="3" id="KW-1185">Reference proteome</keyword>
<dbReference type="Proteomes" id="UP000008783">
    <property type="component" value="Unassembled WGS sequence"/>
</dbReference>
<gene>
    <name evidence="2" type="ORF">PGTG_01969</name>
</gene>
<reference evidence="3" key="2">
    <citation type="journal article" date="2011" name="Proc. Natl. Acad. Sci. U.S.A.">
        <title>Obligate biotrophy features unraveled by the genomic analysis of rust fungi.</title>
        <authorList>
            <person name="Duplessis S."/>
            <person name="Cuomo C.A."/>
            <person name="Lin Y.-C."/>
            <person name="Aerts A."/>
            <person name="Tisserant E."/>
            <person name="Veneault-Fourrey C."/>
            <person name="Joly D.L."/>
            <person name="Hacquard S."/>
            <person name="Amselem J."/>
            <person name="Cantarel B.L."/>
            <person name="Chiu R."/>
            <person name="Coutinho P.M."/>
            <person name="Feau N."/>
            <person name="Field M."/>
            <person name="Frey P."/>
            <person name="Gelhaye E."/>
            <person name="Goldberg J."/>
            <person name="Grabherr M.G."/>
            <person name="Kodira C.D."/>
            <person name="Kohler A."/>
            <person name="Kuees U."/>
            <person name="Lindquist E.A."/>
            <person name="Lucas S.M."/>
            <person name="Mago R."/>
            <person name="Mauceli E."/>
            <person name="Morin E."/>
            <person name="Murat C."/>
            <person name="Pangilinan J.L."/>
            <person name="Park R."/>
            <person name="Pearson M."/>
            <person name="Quesneville H."/>
            <person name="Rouhier N."/>
            <person name="Sakthikumar S."/>
            <person name="Salamov A.A."/>
            <person name="Schmutz J."/>
            <person name="Selles B."/>
            <person name="Shapiro H."/>
            <person name="Tanguay P."/>
            <person name="Tuskan G.A."/>
            <person name="Henrissat B."/>
            <person name="Van de Peer Y."/>
            <person name="Rouze P."/>
            <person name="Ellis J.G."/>
            <person name="Dodds P.N."/>
            <person name="Schein J.E."/>
            <person name="Zhong S."/>
            <person name="Hamelin R.C."/>
            <person name="Grigoriev I.V."/>
            <person name="Szabo L.J."/>
            <person name="Martin F."/>
        </authorList>
    </citation>
    <scope>NUCLEOTIDE SEQUENCE [LARGE SCALE GENOMIC DNA]</scope>
    <source>
        <strain evidence="3">CRL 75-36-700-3 / race SCCL</strain>
    </source>
</reference>
<proteinExistence type="predicted"/>
<dbReference type="VEuPathDB" id="FungiDB:PGTG_01969"/>
<reference key="1">
    <citation type="submission" date="2007-01" db="EMBL/GenBank/DDBJ databases">
        <title>The Genome Sequence of Puccinia graminis f. sp. tritici Strain CRL 75-36-700-3.</title>
        <authorList>
            <consortium name="The Broad Institute Genome Sequencing Platform"/>
            <person name="Birren B."/>
            <person name="Lander E."/>
            <person name="Galagan J."/>
            <person name="Nusbaum C."/>
            <person name="Devon K."/>
            <person name="Cuomo C."/>
            <person name="Jaffe D."/>
            <person name="Butler J."/>
            <person name="Alvarez P."/>
            <person name="Gnerre S."/>
            <person name="Grabherr M."/>
            <person name="Mauceli E."/>
            <person name="Brockman W."/>
            <person name="Young S."/>
            <person name="LaButti K."/>
            <person name="Sykes S."/>
            <person name="DeCaprio D."/>
            <person name="Crawford M."/>
            <person name="Koehrsen M."/>
            <person name="Engels R."/>
            <person name="Montgomery P."/>
            <person name="Pearson M."/>
            <person name="Howarth C."/>
            <person name="Larson L."/>
            <person name="White J."/>
            <person name="Zeng Q."/>
            <person name="Kodira C."/>
            <person name="Yandava C."/>
            <person name="Alvarado L."/>
            <person name="O'Leary S."/>
            <person name="Szabo L."/>
            <person name="Dean R."/>
            <person name="Schein J."/>
        </authorList>
    </citation>
    <scope>NUCLEOTIDE SEQUENCE</scope>
    <source>
        <strain>CRL 75-36-700-3</strain>
    </source>
</reference>
<dbReference type="AlphaFoldDB" id="E3JT97"/>
<dbReference type="GeneID" id="10542923"/>
<sequence length="102" mass="11555">MQVLLQRNETASLLKAALPIYTFKHATNHQFFTKRKAGNEDDDLYNNGPTDANSDVEIHNNDANNQEPYKPQNPDVCGDACWLLTTTKNGCFDVRTKNPSLW</sequence>